<protein>
    <submittedName>
        <fullName evidence="2">Uncharacterized protein</fullName>
    </submittedName>
</protein>
<reference evidence="2" key="1">
    <citation type="submission" date="2022-03" db="EMBL/GenBank/DDBJ databases">
        <authorList>
            <person name="Alioto T."/>
            <person name="Alioto T."/>
            <person name="Gomez Garrido J."/>
        </authorList>
    </citation>
    <scope>NUCLEOTIDE SEQUENCE</scope>
</reference>
<keyword evidence="3" id="KW-1185">Reference proteome</keyword>
<feature type="compositionally biased region" description="Polar residues" evidence="1">
    <location>
        <begin position="10"/>
        <end position="25"/>
    </location>
</feature>
<accession>A0AAD1QYF5</accession>
<dbReference type="AlphaFoldDB" id="A0AAD1QYF5"/>
<gene>
    <name evidence="2" type="ORF">PECUL_23A016892</name>
</gene>
<evidence type="ECO:0000313" key="3">
    <source>
        <dbReference type="Proteomes" id="UP001295444"/>
    </source>
</evidence>
<proteinExistence type="predicted"/>
<feature type="non-terminal residue" evidence="2">
    <location>
        <position position="1"/>
    </location>
</feature>
<dbReference type="EMBL" id="OW240912">
    <property type="protein sequence ID" value="CAH2219384.1"/>
    <property type="molecule type" value="Genomic_DNA"/>
</dbReference>
<feature type="region of interest" description="Disordered" evidence="1">
    <location>
        <begin position="1"/>
        <end position="44"/>
    </location>
</feature>
<name>A0AAD1QYF5_PELCU</name>
<evidence type="ECO:0000313" key="2">
    <source>
        <dbReference type="EMBL" id="CAH2219384.1"/>
    </source>
</evidence>
<sequence length="105" mass="11667">QHHDDLPILSTHQKQNSGQQNYKDSQPTERTETTTPDEDAPQLRWTPAPKLHLLHTQLNGLFPLTTANIGLGSTKGPRGIHGILPAHSIEDNPHYELAQRLLLAS</sequence>
<dbReference type="Proteomes" id="UP001295444">
    <property type="component" value="Chromosome 01"/>
</dbReference>
<organism evidence="2 3">
    <name type="scientific">Pelobates cultripes</name>
    <name type="common">Western spadefoot toad</name>
    <dbReference type="NCBI Taxonomy" id="61616"/>
    <lineage>
        <taxon>Eukaryota</taxon>
        <taxon>Metazoa</taxon>
        <taxon>Chordata</taxon>
        <taxon>Craniata</taxon>
        <taxon>Vertebrata</taxon>
        <taxon>Euteleostomi</taxon>
        <taxon>Amphibia</taxon>
        <taxon>Batrachia</taxon>
        <taxon>Anura</taxon>
        <taxon>Pelobatoidea</taxon>
        <taxon>Pelobatidae</taxon>
        <taxon>Pelobates</taxon>
    </lineage>
</organism>
<evidence type="ECO:0000256" key="1">
    <source>
        <dbReference type="SAM" id="MobiDB-lite"/>
    </source>
</evidence>